<name>A0A7V9A9C8_9BACT</name>
<keyword evidence="3" id="KW-1185">Reference proteome</keyword>
<dbReference type="Pfam" id="PF01755">
    <property type="entry name" value="Glyco_transf_25"/>
    <property type="match status" value="1"/>
</dbReference>
<gene>
    <name evidence="2" type="ORF">HOV93_45300</name>
</gene>
<reference evidence="2 3" key="1">
    <citation type="submission" date="2020-05" db="EMBL/GenBank/DDBJ databases">
        <title>Bremerella alba sp. nov., a novel planctomycete isolated from the surface of the macroalga Fucus spiralis.</title>
        <authorList>
            <person name="Godinho O."/>
            <person name="Botelho R."/>
            <person name="Albuquerque L."/>
            <person name="Wiegand S."/>
            <person name="Da Costa M.S."/>
            <person name="Lobo-Da-Cunha A."/>
            <person name="Jogler C."/>
            <person name="Lage O.M."/>
        </authorList>
    </citation>
    <scope>NUCLEOTIDE SEQUENCE [LARGE SCALE GENOMIC DNA]</scope>
    <source>
        <strain evidence="2 3">FF15</strain>
    </source>
</reference>
<evidence type="ECO:0000259" key="1">
    <source>
        <dbReference type="Pfam" id="PF01755"/>
    </source>
</evidence>
<dbReference type="AlphaFoldDB" id="A0A7V9A9C8"/>
<accession>A0A7V9A9C8</accession>
<dbReference type="CDD" id="cd06532">
    <property type="entry name" value="Glyco_transf_25"/>
    <property type="match status" value="1"/>
</dbReference>
<organism evidence="2 3">
    <name type="scientific">Bremerella alba</name>
    <dbReference type="NCBI Taxonomy" id="980252"/>
    <lineage>
        <taxon>Bacteria</taxon>
        <taxon>Pseudomonadati</taxon>
        <taxon>Planctomycetota</taxon>
        <taxon>Planctomycetia</taxon>
        <taxon>Pirellulales</taxon>
        <taxon>Pirellulaceae</taxon>
        <taxon>Bremerella</taxon>
    </lineage>
</organism>
<evidence type="ECO:0000313" key="3">
    <source>
        <dbReference type="Proteomes" id="UP000551616"/>
    </source>
</evidence>
<dbReference type="InterPro" id="IPR002654">
    <property type="entry name" value="Glyco_trans_25"/>
</dbReference>
<evidence type="ECO:0000313" key="2">
    <source>
        <dbReference type="EMBL" id="MBA2117332.1"/>
    </source>
</evidence>
<protein>
    <recommendedName>
        <fullName evidence="1">Glycosyl transferase family 25 domain-containing protein</fullName>
    </recommendedName>
</protein>
<feature type="domain" description="Glycosyl transferase family 25" evidence="1">
    <location>
        <begin position="33"/>
        <end position="140"/>
    </location>
</feature>
<dbReference type="EMBL" id="JABRWO010000014">
    <property type="protein sequence ID" value="MBA2117332.1"/>
    <property type="molecule type" value="Genomic_DNA"/>
</dbReference>
<comment type="caution">
    <text evidence="2">The sequence shown here is derived from an EMBL/GenBank/DDBJ whole genome shotgun (WGS) entry which is preliminary data.</text>
</comment>
<proteinExistence type="predicted"/>
<sequence length="274" mass="31983">MTFRHLTYAVPIDPSTQKTERMSQETIFSRVVCINLNSRSDRWNRFGQNIEQIDWPFPQVERFRAVDGRICPPPAWARNRYRDCLGAWGCYQSHLRILEDALLDQHESILILEDDALLNANTLQQILEFLEHVPNDWDHLYFGGEHIKTPVAVNDHVVRGTQVHRTHAHALRGDYLRQAYDYLIAYPTIDQYEQRNSSGLAHFVNRVIARPKNLWSKSHRERSIHVDHHFGAIHQLQKANVYAPTKWIVGQAADHSDIMNEACDERFWHSCEAA</sequence>
<dbReference type="Proteomes" id="UP000551616">
    <property type="component" value="Unassembled WGS sequence"/>
</dbReference>